<comment type="subcellular location">
    <subcellularLocation>
        <location evidence="2">Cell membrane</location>
        <topology evidence="2">Single-pass type II membrane protein</topology>
    </subcellularLocation>
    <subcellularLocation>
        <location evidence="6">Membrane</location>
        <topology evidence="6">Single-pass type II membrane protein</topology>
    </subcellularLocation>
</comment>
<keyword evidence="6" id="KW-0812">Transmembrane</keyword>
<evidence type="ECO:0000259" key="7">
    <source>
        <dbReference type="Pfam" id="PF10502"/>
    </source>
</evidence>
<dbReference type="Pfam" id="PF10502">
    <property type="entry name" value="Peptidase_S26"/>
    <property type="match status" value="1"/>
</dbReference>
<dbReference type="NCBIfam" id="TIGR02227">
    <property type="entry name" value="sigpep_I_bact"/>
    <property type="match status" value="1"/>
</dbReference>
<evidence type="ECO:0000256" key="4">
    <source>
        <dbReference type="ARBA" id="ARBA00013208"/>
    </source>
</evidence>
<comment type="similarity">
    <text evidence="3 6">Belongs to the peptidase S26 family.</text>
</comment>
<feature type="transmembrane region" description="Helical" evidence="6">
    <location>
        <begin position="25"/>
        <end position="47"/>
    </location>
</feature>
<organism evidence="8 9">
    <name type="scientific">Aerococcus viridans (strain ATCC 11563 / DSM 20340 / CCUG 4311 / JCM 20461 / NBRC 12219 / NCTC 8251 / M1)</name>
    <dbReference type="NCBI Taxonomy" id="655812"/>
    <lineage>
        <taxon>Bacteria</taxon>
        <taxon>Bacillati</taxon>
        <taxon>Bacillota</taxon>
        <taxon>Bacilli</taxon>
        <taxon>Lactobacillales</taxon>
        <taxon>Aerococcaceae</taxon>
        <taxon>Aerococcus</taxon>
    </lineage>
</organism>
<protein>
    <recommendedName>
        <fullName evidence="4 6">Signal peptidase I</fullName>
        <ecNumber evidence="4 6">3.4.21.89</ecNumber>
    </recommendedName>
</protein>
<evidence type="ECO:0000256" key="6">
    <source>
        <dbReference type="RuleBase" id="RU362042"/>
    </source>
</evidence>
<evidence type="ECO:0000256" key="5">
    <source>
        <dbReference type="ARBA" id="ARBA00022801"/>
    </source>
</evidence>
<evidence type="ECO:0000256" key="1">
    <source>
        <dbReference type="ARBA" id="ARBA00000677"/>
    </source>
</evidence>
<accession>A0ABP2I6S2</accession>
<evidence type="ECO:0000313" key="9">
    <source>
        <dbReference type="Proteomes" id="UP000003764"/>
    </source>
</evidence>
<dbReference type="InterPro" id="IPR000223">
    <property type="entry name" value="Pept_S26A_signal_pept_1"/>
</dbReference>
<dbReference type="CDD" id="cd06530">
    <property type="entry name" value="S26_SPase_I"/>
    <property type="match status" value="1"/>
</dbReference>
<dbReference type="PROSITE" id="PS00760">
    <property type="entry name" value="SPASE_I_2"/>
    <property type="match status" value="1"/>
</dbReference>
<gene>
    <name evidence="8" type="primary">lepB</name>
    <name evidence="8" type="ORF">HMPREF0061_1046</name>
</gene>
<dbReference type="SUPFAM" id="SSF51306">
    <property type="entry name" value="LexA/Signal peptidase"/>
    <property type="match status" value="1"/>
</dbReference>
<sequence length="188" mass="21281">MLGSSREECKNLKGRPSIRRGSQQAGFFLLLSGLLYFLITRFLFFFISVPTPSMYPAIQPGDRILTTRLYDTGEITRGDILVFQSEELDEVLVKRVIGLPGDGIVIKETGEVFVNGERLAEEYVEYPDSLAGQYLVPEDSYYFLGDFRVHSFDSRKWNQPYIPEGAILGEGQWVVTPLPRFGQVDEGI</sequence>
<keyword evidence="9" id="KW-1185">Reference proteome</keyword>
<name>A0ABP2I6S2_AERVM</name>
<evidence type="ECO:0000256" key="2">
    <source>
        <dbReference type="ARBA" id="ARBA00004401"/>
    </source>
</evidence>
<comment type="caution">
    <text evidence="8">The sequence shown here is derived from an EMBL/GenBank/DDBJ whole genome shotgun (WGS) entry which is preliminary data.</text>
</comment>
<keyword evidence="5 6" id="KW-0378">Hydrolase</keyword>
<proteinExistence type="inferred from homology"/>
<keyword evidence="6" id="KW-0472">Membrane</keyword>
<evidence type="ECO:0000256" key="3">
    <source>
        <dbReference type="ARBA" id="ARBA00009370"/>
    </source>
</evidence>
<dbReference type="EMBL" id="ADNT01000076">
    <property type="protein sequence ID" value="EFG49608.1"/>
    <property type="molecule type" value="Genomic_DNA"/>
</dbReference>
<dbReference type="PANTHER" id="PTHR43390">
    <property type="entry name" value="SIGNAL PEPTIDASE I"/>
    <property type="match status" value="1"/>
</dbReference>
<dbReference type="EC" id="3.4.21.89" evidence="4 6"/>
<evidence type="ECO:0000313" key="8">
    <source>
        <dbReference type="EMBL" id="EFG49608.1"/>
    </source>
</evidence>
<dbReference type="GO" id="GO:0009003">
    <property type="term" value="F:signal peptidase activity"/>
    <property type="evidence" value="ECO:0007669"/>
    <property type="project" value="UniProtKB-EC"/>
</dbReference>
<keyword evidence="6" id="KW-0645">Protease</keyword>
<dbReference type="PANTHER" id="PTHR43390:SF1">
    <property type="entry name" value="CHLOROPLAST PROCESSING PEPTIDASE"/>
    <property type="match status" value="1"/>
</dbReference>
<dbReference type="InterPro" id="IPR019533">
    <property type="entry name" value="Peptidase_S26"/>
</dbReference>
<dbReference type="PRINTS" id="PR00727">
    <property type="entry name" value="LEADERPTASE"/>
</dbReference>
<dbReference type="InterPro" id="IPR019757">
    <property type="entry name" value="Pept_S26A_signal_pept_1_Lys-AS"/>
</dbReference>
<dbReference type="Proteomes" id="UP000003764">
    <property type="component" value="Unassembled WGS sequence"/>
</dbReference>
<dbReference type="Gene3D" id="2.10.109.10">
    <property type="entry name" value="Umud Fragment, subunit A"/>
    <property type="match status" value="1"/>
</dbReference>
<keyword evidence="6" id="KW-1133">Transmembrane helix</keyword>
<dbReference type="InterPro" id="IPR036286">
    <property type="entry name" value="LexA/Signal_pep-like_sf"/>
</dbReference>
<comment type="catalytic activity">
    <reaction evidence="1 6">
        <text>Cleavage of hydrophobic, N-terminal signal or leader sequences from secreted and periplasmic proteins.</text>
        <dbReference type="EC" id="3.4.21.89"/>
    </reaction>
</comment>
<feature type="domain" description="Peptidase S26" evidence="7">
    <location>
        <begin position="28"/>
        <end position="175"/>
    </location>
</feature>
<reference evidence="8 9" key="1">
    <citation type="submission" date="2010-04" db="EMBL/GenBank/DDBJ databases">
        <authorList>
            <person name="Muzny D."/>
            <person name="Qin X."/>
            <person name="Deng J."/>
            <person name="Jiang H."/>
            <person name="Liu Y."/>
            <person name="Qu J."/>
            <person name="Song X.-Z."/>
            <person name="Zhang L."/>
            <person name="Thornton R."/>
            <person name="Coyle M."/>
            <person name="Francisco L."/>
            <person name="Jackson L."/>
            <person name="Javaid M."/>
            <person name="Korchina V."/>
            <person name="Kovar C."/>
            <person name="Mata R."/>
            <person name="Mathew T."/>
            <person name="Ngo R."/>
            <person name="Nguyen L."/>
            <person name="Nguyen N."/>
            <person name="Okwuonu G."/>
            <person name="Ongeri F."/>
            <person name="Pham C."/>
            <person name="Simmons D."/>
            <person name="Wilczek-Boney K."/>
            <person name="Hale W."/>
            <person name="Jakkamsetti A."/>
            <person name="Pham P."/>
            <person name="Ruth R."/>
            <person name="San Lucas F."/>
            <person name="Warren J."/>
            <person name="Zhang J."/>
            <person name="Zhao Z."/>
            <person name="Zhou C."/>
            <person name="Zhu D."/>
            <person name="Lee S."/>
            <person name="Bess C."/>
            <person name="Blankenburg K."/>
            <person name="Forbes L."/>
            <person name="Fu Q."/>
            <person name="Gubbala S."/>
            <person name="Hirani K."/>
            <person name="Jayaseelan J.C."/>
            <person name="Lara F."/>
            <person name="Munidasa M."/>
            <person name="Palculict T."/>
            <person name="Patil S."/>
            <person name="Pu L.-L."/>
            <person name="Saada N."/>
            <person name="Tang L."/>
            <person name="Weissenberger G."/>
            <person name="Zhu Y."/>
            <person name="Hemphill L."/>
            <person name="Shang Y."/>
            <person name="Youmans B."/>
            <person name="Ayvaz T."/>
            <person name="Ross M."/>
            <person name="Santibanez J."/>
            <person name="Aqrawi P."/>
            <person name="Gross S."/>
            <person name="Joshi V."/>
            <person name="Fowler G."/>
            <person name="Nazareth L."/>
            <person name="Reid J."/>
            <person name="Worley K."/>
            <person name="Petrosino J."/>
            <person name="Highlander S."/>
            <person name="Gibbs R."/>
            <person name="Gibbs R."/>
        </authorList>
    </citation>
    <scope>NUCLEOTIDE SEQUENCE [LARGE SCALE GENOMIC DNA]</scope>
    <source>
        <strain evidence="8 9">ATCC 11563</strain>
    </source>
</reference>